<keyword evidence="7" id="KW-0235">DNA replication</keyword>
<evidence type="ECO:0000256" key="10">
    <source>
        <dbReference type="ARBA" id="ARBA00022801"/>
    </source>
</evidence>
<dbReference type="GO" id="GO:0003910">
    <property type="term" value="F:DNA ligase (ATP) activity"/>
    <property type="evidence" value="ECO:0007669"/>
    <property type="project" value="UniProtKB-EC"/>
</dbReference>
<dbReference type="EMBL" id="AB334720">
    <property type="protein sequence ID" value="BAF74212.1"/>
    <property type="molecule type" value="Genomic_DNA"/>
</dbReference>
<comment type="similarity">
    <text evidence="3">Belongs to the inovirus G2P protein family.</text>
</comment>
<dbReference type="InterPro" id="IPR022686">
    <property type="entry name" value="G2P_N"/>
</dbReference>
<evidence type="ECO:0000259" key="15">
    <source>
        <dbReference type="Pfam" id="PF05144"/>
    </source>
</evidence>
<dbReference type="Proteomes" id="UP000000266">
    <property type="component" value="Segment"/>
</dbReference>
<dbReference type="GO" id="GO:0016787">
    <property type="term" value="F:hydrolase activity"/>
    <property type="evidence" value="ECO:0007669"/>
    <property type="project" value="UniProtKB-KW"/>
</dbReference>
<evidence type="ECO:0000256" key="1">
    <source>
        <dbReference type="ARBA" id="ARBA00003296"/>
    </source>
</evidence>
<keyword evidence="10" id="KW-0378">Hydrolase</keyword>
<dbReference type="KEGG" id="vg:80512436"/>
<evidence type="ECO:0000256" key="12">
    <source>
        <dbReference type="ARBA" id="ARBA00032532"/>
    </source>
</evidence>
<accession>A7BJX2</accession>
<keyword evidence="9" id="KW-0255">Endonuclease</keyword>
<evidence type="ECO:0000256" key="4">
    <source>
        <dbReference type="ARBA" id="ARBA00012727"/>
    </source>
</evidence>
<evidence type="ECO:0000256" key="8">
    <source>
        <dbReference type="ARBA" id="ARBA00022722"/>
    </source>
</evidence>
<dbReference type="Pfam" id="PF05144">
    <property type="entry name" value="Phage_CRI"/>
    <property type="match status" value="1"/>
</dbReference>
<sequence length="410" mass="46181">MIDMLVLRLPFIDSLVCSRLSGNDLIAFVDLSKIATLSGMNLSARTVEYHIDGDLTVSGLSHPFESLPTHYSGIAFKIYEGSKNFYPCVEIKASPAKVLQGHNVFGTTDLALCSEALLLNFANSLPCLYDLLDVNATTISRIDATFSARAPNENIAKQVIDHLRNVSNGQTKSTRSQNWESTVTWNETSRHRTLVAYLKHVELQHQIQQLSSKPSAKMTSYQKEQLKLLSNPDLLEFASGLVRFEARIKTRYLKSFGLPLNLFDAIRFASDYNSQGKDLIFDLWSFSFSELFKAFEGDSMNIYDDSAVLDAIQSKHFTITPSGKTSFAKASRYFGFYRRLVNEGYDSVALTMPRNSFWRYVSALVECGIPKSQLMNLSTCNNVVPLVRFINVDFSSQRPDWYNEPVLKIA</sequence>
<dbReference type="GeneID" id="80512436"/>
<feature type="domain" description="Replication-associated protein G2P C-terminal" evidence="16">
    <location>
        <begin position="319"/>
        <end position="407"/>
    </location>
</feature>
<keyword evidence="8" id="KW-0540">Nuclease</keyword>
<comment type="function">
    <text evidence="1">Isoform G2P plays an essential role in viral DNA replication. Binds the origin of replication and cleaves the dsDNA replicative form I (RFI) and becomes covalently bound to it via phosphotyrosine bond, generating the dsDNA replicative form II (RFII). In turn, viral DNA replication initiates at the 3'-OH of the cleavage site. After one round of rolling circle synthesis, protein G2P is linked to the newly synthesized ssDNA and joins the ends of the displaced strand to generate a circular single-stranded molecule ready to be packed into a virion.</text>
</comment>
<organism evidence="18">
    <name type="scientific">Enterobacteria phage f1</name>
    <name type="common">Bacteriophage f1</name>
    <dbReference type="NCBI Taxonomy" id="10863"/>
    <lineage>
        <taxon>Viruses</taxon>
        <taxon>Monodnaviria</taxon>
        <taxon>Loebvirae</taxon>
        <taxon>Hofneiviricota</taxon>
        <taxon>Faserviricetes</taxon>
        <taxon>Tubulavirales</taxon>
        <taxon>Inoviridae</taxon>
        <taxon>Inovirus</taxon>
        <taxon>Enterobacteria phage M13</taxon>
    </lineage>
</organism>
<keyword evidence="11" id="KW-0238">DNA-binding</keyword>
<keyword evidence="6" id="KW-0436">Ligase</keyword>
<dbReference type="EC" id="6.5.1.1" evidence="4"/>
<evidence type="ECO:0000256" key="5">
    <source>
        <dbReference type="ARBA" id="ARBA00014536"/>
    </source>
</evidence>
<dbReference type="GO" id="GO:0006260">
    <property type="term" value="P:DNA replication"/>
    <property type="evidence" value="ECO:0007669"/>
    <property type="project" value="UniProtKB-KW"/>
</dbReference>
<feature type="domain" description="Replication-associated protein G2P N-terminal" evidence="15">
    <location>
        <begin position="1"/>
        <end position="274"/>
    </location>
</feature>
<name>A7BJX2_BPF1</name>
<dbReference type="InterPro" id="IPR006516">
    <property type="entry name" value="G2P"/>
</dbReference>
<dbReference type="GO" id="GO:0003677">
    <property type="term" value="F:DNA binding"/>
    <property type="evidence" value="ECO:0007669"/>
    <property type="project" value="UniProtKB-KW"/>
</dbReference>
<evidence type="ECO:0000256" key="7">
    <source>
        <dbReference type="ARBA" id="ARBA00022705"/>
    </source>
</evidence>
<evidence type="ECO:0000256" key="3">
    <source>
        <dbReference type="ARBA" id="ARBA00009603"/>
    </source>
</evidence>
<gene>
    <name evidence="17" type="primary">II</name>
</gene>
<dbReference type="NCBIfam" id="TIGR01629">
    <property type="entry name" value="rep_II_X"/>
    <property type="match status" value="1"/>
</dbReference>
<evidence type="ECO:0000256" key="6">
    <source>
        <dbReference type="ARBA" id="ARBA00022598"/>
    </source>
</evidence>
<organismHost>
    <name type="scientific">Escherichia coli</name>
    <dbReference type="NCBI Taxonomy" id="562"/>
</organismHost>
<evidence type="ECO:0000313" key="18">
    <source>
        <dbReference type="Proteomes" id="UP000000266"/>
    </source>
</evidence>
<reference evidence="17 18" key="1">
    <citation type="submission" date="2007-07" db="EMBL/GenBank/DDBJ databases">
        <title>Nucleotide sequence of the filamentous bacteriophage f1 DNA genome.</title>
        <authorList>
            <person name="Fujita K."/>
            <person name="Ishibashi T."/>
            <person name="Suzuki K."/>
        </authorList>
    </citation>
    <scope>NUCLEOTIDE SEQUENCE [LARGE SCALE GENOMIC DNA]</scope>
    <source>
        <strain evidence="18">Isolate NBRC 20010</strain>
    </source>
</reference>
<evidence type="ECO:0000313" key="17">
    <source>
        <dbReference type="EMBL" id="BAF74212.1"/>
    </source>
</evidence>
<protein>
    <recommendedName>
        <fullName evidence="5">Replication-associated protein G2P</fullName>
        <ecNumber evidence="4">6.5.1.1</ecNumber>
    </recommendedName>
    <alternativeName>
        <fullName evidence="12">G2P</fullName>
    </alternativeName>
    <alternativeName>
        <fullName evidence="13">Gene 2 protein</fullName>
    </alternativeName>
</protein>
<dbReference type="RefSeq" id="YP_010775824.1">
    <property type="nucleotide sequence ID" value="NC_075025.1"/>
</dbReference>
<evidence type="ECO:0000259" key="16">
    <source>
        <dbReference type="Pfam" id="PF05155"/>
    </source>
</evidence>
<proteinExistence type="inferred from homology"/>
<comment type="function">
    <text evidence="2">Isoform G10P protein binds to double-stranded DNA and prevents hydrolysis by nucleases. Additionally, G10P is an inhibitor of DNA replication and may have a role in the transition from semiconservative replicative form DNA replication to single-stranded DNA synthesis in the life cycle.</text>
</comment>
<evidence type="ECO:0000256" key="11">
    <source>
        <dbReference type="ARBA" id="ARBA00023125"/>
    </source>
</evidence>
<dbReference type="InterPro" id="IPR022688">
    <property type="entry name" value="G2P_C"/>
</dbReference>
<dbReference type="Pfam" id="PF05155">
    <property type="entry name" value="G2P_X_C"/>
    <property type="match status" value="1"/>
</dbReference>
<evidence type="ECO:0000256" key="14">
    <source>
        <dbReference type="ARBA" id="ARBA00034003"/>
    </source>
</evidence>
<evidence type="ECO:0000256" key="2">
    <source>
        <dbReference type="ARBA" id="ARBA00003490"/>
    </source>
</evidence>
<evidence type="ECO:0000256" key="13">
    <source>
        <dbReference type="ARBA" id="ARBA00033015"/>
    </source>
</evidence>
<dbReference type="GO" id="GO:0004519">
    <property type="term" value="F:endonuclease activity"/>
    <property type="evidence" value="ECO:0007669"/>
    <property type="project" value="UniProtKB-KW"/>
</dbReference>
<comment type="catalytic activity">
    <reaction evidence="14">
        <text>ATP + (deoxyribonucleotide)n-3'-hydroxyl + 5'-phospho-(deoxyribonucleotide)m = (deoxyribonucleotide)n+m + AMP + diphosphate.</text>
        <dbReference type="EC" id="6.5.1.1"/>
    </reaction>
</comment>
<evidence type="ECO:0000256" key="9">
    <source>
        <dbReference type="ARBA" id="ARBA00022759"/>
    </source>
</evidence>